<proteinExistence type="predicted"/>
<dbReference type="EMBL" id="BTSY01000003">
    <property type="protein sequence ID" value="GMT18764.1"/>
    <property type="molecule type" value="Genomic_DNA"/>
</dbReference>
<keyword evidence="3" id="KW-1185">Reference proteome</keyword>
<feature type="compositionally biased region" description="Polar residues" evidence="1">
    <location>
        <begin position="59"/>
        <end position="71"/>
    </location>
</feature>
<protein>
    <submittedName>
        <fullName evidence="2">Uncharacterized protein</fullName>
    </submittedName>
</protein>
<evidence type="ECO:0000256" key="1">
    <source>
        <dbReference type="SAM" id="MobiDB-lite"/>
    </source>
</evidence>
<feature type="compositionally biased region" description="Low complexity" evidence="1">
    <location>
        <begin position="40"/>
        <end position="53"/>
    </location>
</feature>
<reference evidence="2" key="1">
    <citation type="submission" date="2023-10" db="EMBL/GenBank/DDBJ databases">
        <title>Genome assembly of Pristionchus species.</title>
        <authorList>
            <person name="Yoshida K."/>
            <person name="Sommer R.J."/>
        </authorList>
    </citation>
    <scope>NUCLEOTIDE SEQUENCE</scope>
    <source>
        <strain evidence="2">RS5133</strain>
    </source>
</reference>
<evidence type="ECO:0000313" key="2">
    <source>
        <dbReference type="EMBL" id="GMT18764.1"/>
    </source>
</evidence>
<organism evidence="2 3">
    <name type="scientific">Pristionchus fissidentatus</name>
    <dbReference type="NCBI Taxonomy" id="1538716"/>
    <lineage>
        <taxon>Eukaryota</taxon>
        <taxon>Metazoa</taxon>
        <taxon>Ecdysozoa</taxon>
        <taxon>Nematoda</taxon>
        <taxon>Chromadorea</taxon>
        <taxon>Rhabditida</taxon>
        <taxon>Rhabditina</taxon>
        <taxon>Diplogasteromorpha</taxon>
        <taxon>Diplogasteroidea</taxon>
        <taxon>Neodiplogasteridae</taxon>
        <taxon>Pristionchus</taxon>
    </lineage>
</organism>
<feature type="non-terminal residue" evidence="2">
    <location>
        <position position="1"/>
    </location>
</feature>
<comment type="caution">
    <text evidence="2">The sequence shown here is derived from an EMBL/GenBank/DDBJ whole genome shotgun (WGS) entry which is preliminary data.</text>
</comment>
<sequence>NEPFHQGGRNYYFGDQNYKRHNGMVQCSMPLSELQALTATSTTTTTTTTTTSSPVPMNPNASTTTTIPTLSPDNVLNTIQFSDGTHPKTVTWG</sequence>
<feature type="region of interest" description="Disordered" evidence="1">
    <location>
        <begin position="40"/>
        <end position="71"/>
    </location>
</feature>
<evidence type="ECO:0000313" key="3">
    <source>
        <dbReference type="Proteomes" id="UP001432322"/>
    </source>
</evidence>
<feature type="non-terminal residue" evidence="2">
    <location>
        <position position="93"/>
    </location>
</feature>
<dbReference type="Proteomes" id="UP001432322">
    <property type="component" value="Unassembled WGS sequence"/>
</dbReference>
<dbReference type="AlphaFoldDB" id="A0AAV5VK25"/>
<accession>A0AAV5VK25</accession>
<name>A0AAV5VK25_9BILA</name>
<gene>
    <name evidence="2" type="ORF">PFISCL1PPCAC_10061</name>
</gene>